<evidence type="ECO:0000256" key="2">
    <source>
        <dbReference type="ARBA" id="ARBA00001936"/>
    </source>
</evidence>
<dbReference type="InterPro" id="IPR039356">
    <property type="entry name" value="YfbR/HDDC2"/>
</dbReference>
<accession>A0A367ZMR7</accession>
<comment type="catalytic activity">
    <reaction evidence="1">
        <text>a 2'-deoxyribonucleoside 5'-phosphate + H2O = a 2'-deoxyribonucleoside + phosphate</text>
        <dbReference type="Rhea" id="RHEA:36167"/>
        <dbReference type="ChEBI" id="CHEBI:15377"/>
        <dbReference type="ChEBI" id="CHEBI:18274"/>
        <dbReference type="ChEBI" id="CHEBI:43474"/>
        <dbReference type="ChEBI" id="CHEBI:65317"/>
        <dbReference type="EC" id="3.1.3.89"/>
    </reaction>
</comment>
<evidence type="ECO:0000256" key="5">
    <source>
        <dbReference type="ARBA" id="ARBA00012964"/>
    </source>
</evidence>
<dbReference type="EMBL" id="QOQW01000020">
    <property type="protein sequence ID" value="RCK78641.1"/>
    <property type="molecule type" value="Genomic_DNA"/>
</dbReference>
<dbReference type="AlphaFoldDB" id="A0A367ZMR7"/>
<sequence length="196" mass="22054">MPRDLTALEPFFHDFLTLKKLRRTGWQLRGHRTGESLADHCFGVVLLTLTLADQITSHRIDRARAVVMATVHELAEARVGDIPYTALPYFPDKARAEDRAMTDLLRPLQEPGEAYLALFREFESGATVEARFVRAIDKLEMLLTARDYEHTGITSLGDFWTNASTFAVFAEFPELEALARHLAATRHPRYGPGGEG</sequence>
<protein>
    <recommendedName>
        <fullName evidence="5">5'-deoxynucleotidase</fullName>
        <ecNumber evidence="5">3.1.3.89</ecNumber>
    </recommendedName>
</protein>
<dbReference type="SUPFAM" id="SSF109604">
    <property type="entry name" value="HD-domain/PDEase-like"/>
    <property type="match status" value="1"/>
</dbReference>
<reference evidence="9 10" key="1">
    <citation type="submission" date="2018-05" db="EMBL/GenBank/DDBJ databases">
        <title>A metagenomic window into the 2 km-deep terrestrial subsurface aquifer revealed taxonomically and functionally diverse microbial community comprising novel uncultured bacterial lineages.</title>
        <authorList>
            <person name="Kadnikov V.V."/>
            <person name="Mardanov A.V."/>
            <person name="Beletsky A.V."/>
            <person name="Banks D."/>
            <person name="Pimenov N.V."/>
            <person name="Frank Y.A."/>
            <person name="Karnachuk O.V."/>
            <person name="Ravin N.V."/>
        </authorList>
    </citation>
    <scope>NUCLEOTIDE SEQUENCE [LARGE SCALE GENOMIC DNA]</scope>
    <source>
        <strain evidence="9">BY5</strain>
    </source>
</reference>
<comment type="caution">
    <text evidence="9">The sequence shown here is derived from an EMBL/GenBank/DDBJ whole genome shotgun (WGS) entry which is preliminary data.</text>
</comment>
<comment type="cofactor">
    <cofactor evidence="2">
        <name>Mn(2+)</name>
        <dbReference type="ChEBI" id="CHEBI:29035"/>
    </cofactor>
</comment>
<name>A0A367ZMR7_9BACT</name>
<dbReference type="EC" id="3.1.3.89" evidence="5"/>
<dbReference type="InterPro" id="IPR006674">
    <property type="entry name" value="HD_domain"/>
</dbReference>
<evidence type="ECO:0000256" key="7">
    <source>
        <dbReference type="ARBA" id="ARBA00022801"/>
    </source>
</evidence>
<dbReference type="GO" id="GO:0005737">
    <property type="term" value="C:cytoplasm"/>
    <property type="evidence" value="ECO:0007669"/>
    <property type="project" value="TreeGrafter"/>
</dbReference>
<evidence type="ECO:0000256" key="4">
    <source>
        <dbReference type="ARBA" id="ARBA00011738"/>
    </source>
</evidence>
<dbReference type="SMART" id="SM00471">
    <property type="entry name" value="HDc"/>
    <property type="match status" value="1"/>
</dbReference>
<evidence type="ECO:0000256" key="3">
    <source>
        <dbReference type="ARBA" id="ARBA00001941"/>
    </source>
</evidence>
<evidence type="ECO:0000256" key="1">
    <source>
        <dbReference type="ARBA" id="ARBA00001638"/>
    </source>
</evidence>
<proteinExistence type="predicted"/>
<evidence type="ECO:0000313" key="10">
    <source>
        <dbReference type="Proteomes" id="UP000252355"/>
    </source>
</evidence>
<feature type="domain" description="HD/PDEase" evidence="8">
    <location>
        <begin position="33"/>
        <end position="151"/>
    </location>
</feature>
<dbReference type="PANTHER" id="PTHR11845">
    <property type="entry name" value="5'-DEOXYNUCLEOTIDASE HDDC2"/>
    <property type="match status" value="1"/>
</dbReference>
<dbReference type="InterPro" id="IPR003607">
    <property type="entry name" value="HD/PDEase_dom"/>
</dbReference>
<evidence type="ECO:0000259" key="8">
    <source>
        <dbReference type="SMART" id="SM00471"/>
    </source>
</evidence>
<keyword evidence="7" id="KW-0378">Hydrolase</keyword>
<comment type="subunit">
    <text evidence="4">Homodimer.</text>
</comment>
<dbReference type="PANTHER" id="PTHR11845:SF13">
    <property type="entry name" value="5'-DEOXYNUCLEOTIDASE HDDC2"/>
    <property type="match status" value="1"/>
</dbReference>
<dbReference type="Gene3D" id="1.10.3210.10">
    <property type="entry name" value="Hypothetical protein af1432"/>
    <property type="match status" value="1"/>
</dbReference>
<dbReference type="GO" id="GO:0046872">
    <property type="term" value="F:metal ion binding"/>
    <property type="evidence" value="ECO:0007669"/>
    <property type="project" value="UniProtKB-KW"/>
</dbReference>
<comment type="cofactor">
    <cofactor evidence="3">
        <name>Co(2+)</name>
        <dbReference type="ChEBI" id="CHEBI:48828"/>
    </cofactor>
</comment>
<dbReference type="GO" id="GO:0002953">
    <property type="term" value="F:5'-deoxynucleotidase activity"/>
    <property type="evidence" value="ECO:0007669"/>
    <property type="project" value="UniProtKB-EC"/>
</dbReference>
<keyword evidence="6" id="KW-0479">Metal-binding</keyword>
<evidence type="ECO:0000256" key="6">
    <source>
        <dbReference type="ARBA" id="ARBA00022723"/>
    </source>
</evidence>
<gene>
    <name evidence="9" type="ORF">OZSIB_1168</name>
</gene>
<organism evidence="9 10">
    <name type="scientific">Candidatus Ozemobacter sibiricus</name>
    <dbReference type="NCBI Taxonomy" id="2268124"/>
    <lineage>
        <taxon>Bacteria</taxon>
        <taxon>Candidatus Ozemobacteria</taxon>
        <taxon>Candidatus Ozemobacterales</taxon>
        <taxon>Candidatus Ozemobacteraceae</taxon>
        <taxon>Candidatus Ozemobacter</taxon>
    </lineage>
</organism>
<dbReference type="Pfam" id="PF13023">
    <property type="entry name" value="HD_3"/>
    <property type="match status" value="1"/>
</dbReference>
<evidence type="ECO:0000313" key="9">
    <source>
        <dbReference type="EMBL" id="RCK78641.1"/>
    </source>
</evidence>
<dbReference type="Proteomes" id="UP000252355">
    <property type="component" value="Unassembled WGS sequence"/>
</dbReference>